<keyword evidence="3" id="KW-1185">Reference proteome</keyword>
<organism evidence="2 3">
    <name type="scientific">Mycena rosella</name>
    <name type="common">Pink bonnet</name>
    <name type="synonym">Agaricus rosellus</name>
    <dbReference type="NCBI Taxonomy" id="1033263"/>
    <lineage>
        <taxon>Eukaryota</taxon>
        <taxon>Fungi</taxon>
        <taxon>Dikarya</taxon>
        <taxon>Basidiomycota</taxon>
        <taxon>Agaricomycotina</taxon>
        <taxon>Agaricomycetes</taxon>
        <taxon>Agaricomycetidae</taxon>
        <taxon>Agaricales</taxon>
        <taxon>Marasmiineae</taxon>
        <taxon>Mycenaceae</taxon>
        <taxon>Mycena</taxon>
    </lineage>
</organism>
<dbReference type="Proteomes" id="UP001221757">
    <property type="component" value="Unassembled WGS sequence"/>
</dbReference>
<gene>
    <name evidence="2" type="ORF">B0H17DRAFT_948416</name>
</gene>
<evidence type="ECO:0000313" key="3">
    <source>
        <dbReference type="Proteomes" id="UP001221757"/>
    </source>
</evidence>
<dbReference type="Pfam" id="PF20149">
    <property type="entry name" value="DUF6532"/>
    <property type="match status" value="1"/>
</dbReference>
<comment type="caution">
    <text evidence="2">The sequence shown here is derived from an EMBL/GenBank/DDBJ whole genome shotgun (WGS) entry which is preliminary data.</text>
</comment>
<evidence type="ECO:0000259" key="1">
    <source>
        <dbReference type="Pfam" id="PF20149"/>
    </source>
</evidence>
<dbReference type="AlphaFoldDB" id="A0AAD7CZI2"/>
<evidence type="ECO:0000313" key="2">
    <source>
        <dbReference type="EMBL" id="KAJ7671060.1"/>
    </source>
</evidence>
<feature type="domain" description="DUF6532" evidence="1">
    <location>
        <begin position="27"/>
        <end position="238"/>
    </location>
</feature>
<name>A0AAD7CZI2_MYCRO</name>
<dbReference type="InterPro" id="IPR045341">
    <property type="entry name" value="DUF6532"/>
</dbReference>
<reference evidence="2" key="1">
    <citation type="submission" date="2023-03" db="EMBL/GenBank/DDBJ databases">
        <title>Massive genome expansion in bonnet fungi (Mycena s.s.) driven by repeated elements and novel gene families across ecological guilds.</title>
        <authorList>
            <consortium name="Lawrence Berkeley National Laboratory"/>
            <person name="Harder C.B."/>
            <person name="Miyauchi S."/>
            <person name="Viragh M."/>
            <person name="Kuo A."/>
            <person name="Thoen E."/>
            <person name="Andreopoulos B."/>
            <person name="Lu D."/>
            <person name="Skrede I."/>
            <person name="Drula E."/>
            <person name="Henrissat B."/>
            <person name="Morin E."/>
            <person name="Kohler A."/>
            <person name="Barry K."/>
            <person name="LaButti K."/>
            <person name="Morin E."/>
            <person name="Salamov A."/>
            <person name="Lipzen A."/>
            <person name="Mereny Z."/>
            <person name="Hegedus B."/>
            <person name="Baldrian P."/>
            <person name="Stursova M."/>
            <person name="Weitz H."/>
            <person name="Taylor A."/>
            <person name="Grigoriev I.V."/>
            <person name="Nagy L.G."/>
            <person name="Martin F."/>
            <person name="Kauserud H."/>
        </authorList>
    </citation>
    <scope>NUCLEOTIDE SEQUENCE</scope>
    <source>
        <strain evidence="2">CBHHK067</strain>
    </source>
</reference>
<protein>
    <recommendedName>
        <fullName evidence="1">DUF6532 domain-containing protein</fullName>
    </recommendedName>
</protein>
<accession>A0AAD7CZI2</accession>
<dbReference type="EMBL" id="JARKIE010000176">
    <property type="protein sequence ID" value="KAJ7671060.1"/>
    <property type="molecule type" value="Genomic_DNA"/>
</dbReference>
<feature type="non-terminal residue" evidence="2">
    <location>
        <position position="1"/>
    </location>
</feature>
<sequence>AQKISDNQGCPRAKDYDDTAQELISIANTWYRCLLATQDAFPGSTAEPEMVNLAWDRACEELKVAVRLTPDIAKLIMRRGSQMRGVLKTKVRALVELIFGFESGQNKKIIRKNRQRAEDLKEGMGYSYKVSLCLHFHSELTFCRNSRTLPHSARESSKGRLVIQKSTNSMWFNSRRDEGAMHPELFGPRLPKPTLALVLTAIECSVDQWASGIKTDVPFTAADYRSVYLEHIRVLEEFEKATAPRRILDNILTRLHNIGRQVHFSFFHSGAQPISAVKKAGISSAVLEAAILEYDEDENTESDGEDGERSDT</sequence>
<proteinExistence type="predicted"/>